<evidence type="ECO:0000313" key="3">
    <source>
        <dbReference type="Proteomes" id="UP000000998"/>
    </source>
</evidence>
<dbReference type="InterPro" id="IPR038072">
    <property type="entry name" value="GspK_central_sf"/>
</dbReference>
<name>A1U3Z9_MARN8</name>
<accession>A1U3Z9</accession>
<dbReference type="EMBL" id="CP000514">
    <property type="protein sequence ID" value="ABM19718.1"/>
    <property type="molecule type" value="Genomic_DNA"/>
</dbReference>
<dbReference type="Proteomes" id="UP000000998">
    <property type="component" value="Chromosome"/>
</dbReference>
<organism evidence="2 3">
    <name type="scientific">Marinobacter nauticus (strain ATCC 700491 / DSM 11845 / VT8)</name>
    <name type="common">Marinobacter aquaeolei</name>
    <dbReference type="NCBI Taxonomy" id="351348"/>
    <lineage>
        <taxon>Bacteria</taxon>
        <taxon>Pseudomonadati</taxon>
        <taxon>Pseudomonadota</taxon>
        <taxon>Gammaproteobacteria</taxon>
        <taxon>Pseudomonadales</taxon>
        <taxon>Marinobacteraceae</taxon>
        <taxon>Marinobacter</taxon>
    </lineage>
</organism>
<gene>
    <name evidence="2" type="ordered locus">Maqu_2643</name>
</gene>
<dbReference type="HOGENOM" id="CLU_815435_0_0_6"/>
<sequence>MLAVVLWSMAALTLITGGIVARINNTLNQAYSMREFAQLDQDMMATEQTLLYMLSARPHNPAGVDLAAGSVESDSAANPFESGDADQQYGPTLRMDGSWYSGVGQVGFALQDAGASFSLLEPRRENWLRLMELLEVSPTEADRWYDQFMDYQDRDNLTRLNGAEEEDYRERGMVPPSNRFPVTPFEILNVPIAREHPDIADRIIRSSTIGTGTSSNLNTSPPLMLELVHYLSRSEAQMVTSERGNNVLSSLSQASAEFGVLFQGGEFESLWQPSGNIRIMLGDRQGRHKRWIEVKFTATANGAPWVIEYSHPVSINQRKQEPAKTDAFGLPTTPETAPRANDWPYYSAFFPEQLPLD</sequence>
<dbReference type="AlphaFoldDB" id="A1U3Z9"/>
<reference evidence="3" key="1">
    <citation type="journal article" date="2011" name="Appl. Environ. Microbiol.">
        <title>Genomic potential of Marinobacter aquaeolei, a biogeochemical 'opportunitroph'.</title>
        <authorList>
            <person name="Singer E."/>
            <person name="Webb E.A."/>
            <person name="Nelson W.C."/>
            <person name="Heidelberg J.F."/>
            <person name="Ivanova N."/>
            <person name="Pati A."/>
            <person name="Edwards K.J."/>
        </authorList>
    </citation>
    <scope>NUCLEOTIDE SEQUENCE [LARGE SCALE GENOMIC DNA]</scope>
    <source>
        <strain evidence="3">ATCC 700491 / DSM 11845 / VT8</strain>
    </source>
</reference>
<dbReference type="Gene3D" id="1.10.40.60">
    <property type="entry name" value="EpsJ-like"/>
    <property type="match status" value="1"/>
</dbReference>
<evidence type="ECO:0000313" key="2">
    <source>
        <dbReference type="EMBL" id="ABM19718.1"/>
    </source>
</evidence>
<dbReference type="InterPro" id="IPR049031">
    <property type="entry name" value="T2SSK_SAM-like_1st"/>
</dbReference>
<dbReference type="eggNOG" id="COG3156">
    <property type="taxonomic scope" value="Bacteria"/>
</dbReference>
<evidence type="ECO:0000259" key="1">
    <source>
        <dbReference type="Pfam" id="PF21687"/>
    </source>
</evidence>
<proteinExistence type="predicted"/>
<dbReference type="Pfam" id="PF21687">
    <property type="entry name" value="T2SSK_1st"/>
    <property type="match status" value="1"/>
</dbReference>
<dbReference type="KEGG" id="maq:Maqu_2643"/>
<feature type="domain" description="T2SS protein K first SAM-like" evidence="1">
    <location>
        <begin position="123"/>
        <end position="173"/>
    </location>
</feature>
<dbReference type="SUPFAM" id="SSF158544">
    <property type="entry name" value="GspK insert domain-like"/>
    <property type="match status" value="1"/>
</dbReference>
<protein>
    <recommendedName>
        <fullName evidence="1">T2SS protein K first SAM-like domain-containing protein</fullName>
    </recommendedName>
</protein>
<dbReference type="STRING" id="351348.Maqu_2643"/>